<dbReference type="RefSeq" id="XP_046598147.1">
    <property type="nucleotide sequence ID" value="XM_046742191.1"/>
</dbReference>
<gene>
    <name evidence="3" type="primary">LOC107225338</name>
</gene>
<dbReference type="InterPro" id="IPR051766">
    <property type="entry name" value="TXND_domain-containing"/>
</dbReference>
<feature type="domain" description="Thioredoxin" evidence="1">
    <location>
        <begin position="13"/>
        <end position="100"/>
    </location>
</feature>
<dbReference type="Pfam" id="PF00085">
    <property type="entry name" value="Thioredoxin"/>
    <property type="match status" value="1"/>
</dbReference>
<keyword evidence="2" id="KW-1185">Reference proteome</keyword>
<dbReference type="Gene3D" id="3.40.30.10">
    <property type="entry name" value="Glutaredoxin"/>
    <property type="match status" value="1"/>
</dbReference>
<proteinExistence type="predicted"/>
<dbReference type="Proteomes" id="UP000829291">
    <property type="component" value="Chromosome 5"/>
</dbReference>
<evidence type="ECO:0000259" key="1">
    <source>
        <dbReference type="Pfam" id="PF00085"/>
    </source>
</evidence>
<accession>A0ABM3GD11</accession>
<name>A0ABM3GD11_NEOLC</name>
<dbReference type="PANTHER" id="PTHR46135">
    <property type="entry name" value="NME/NM23 FAMILY MEMBER 8"/>
    <property type="match status" value="1"/>
</dbReference>
<evidence type="ECO:0000313" key="3">
    <source>
        <dbReference type="RefSeq" id="XP_046598147.1"/>
    </source>
</evidence>
<organism evidence="2 3">
    <name type="scientific">Neodiprion lecontei</name>
    <name type="common">Redheaded pine sawfly</name>
    <dbReference type="NCBI Taxonomy" id="441921"/>
    <lineage>
        <taxon>Eukaryota</taxon>
        <taxon>Metazoa</taxon>
        <taxon>Ecdysozoa</taxon>
        <taxon>Arthropoda</taxon>
        <taxon>Hexapoda</taxon>
        <taxon>Insecta</taxon>
        <taxon>Pterygota</taxon>
        <taxon>Neoptera</taxon>
        <taxon>Endopterygota</taxon>
        <taxon>Hymenoptera</taxon>
        <taxon>Tenthredinoidea</taxon>
        <taxon>Diprionidae</taxon>
        <taxon>Diprioninae</taxon>
        <taxon>Neodiprion</taxon>
    </lineage>
</organism>
<dbReference type="GeneID" id="107225338"/>
<dbReference type="PANTHER" id="PTHR46135:SF3">
    <property type="entry name" value="NME_NM23 FAMILY MEMBER 8"/>
    <property type="match status" value="1"/>
</dbReference>
<protein>
    <submittedName>
        <fullName evidence="3">Thioredoxin domain-containing protein 6-like</fullName>
    </submittedName>
</protein>
<sequence length="156" mass="17667">MAKKGGPVALQTEVTNDAEWALILERKGLVLVDIYSDWSGPCSAMVSSLRKIKLESRGDILSYAVARNNDITDLERFRGKSEPVWMFIQNGTMVNMMFGAHCPNLSRLLLDEIKRVQQEEAPRFALPVSERGPEEQKRWEILEEQRLGSSFAASIR</sequence>
<dbReference type="SUPFAM" id="SSF52833">
    <property type="entry name" value="Thioredoxin-like"/>
    <property type="match status" value="1"/>
</dbReference>
<dbReference type="InterPro" id="IPR036249">
    <property type="entry name" value="Thioredoxin-like_sf"/>
</dbReference>
<dbReference type="InterPro" id="IPR013766">
    <property type="entry name" value="Thioredoxin_domain"/>
</dbReference>
<evidence type="ECO:0000313" key="2">
    <source>
        <dbReference type="Proteomes" id="UP000829291"/>
    </source>
</evidence>
<reference evidence="3" key="1">
    <citation type="submission" date="2025-08" db="UniProtKB">
        <authorList>
            <consortium name="RefSeq"/>
        </authorList>
    </citation>
    <scope>IDENTIFICATION</scope>
    <source>
        <tissue evidence="3">Thorax and Abdomen</tissue>
    </source>
</reference>